<gene>
    <name evidence="1" type="ORF">AVEN_215493_1</name>
</gene>
<proteinExistence type="predicted"/>
<protein>
    <submittedName>
        <fullName evidence="1">Uncharacterized protein</fullName>
    </submittedName>
</protein>
<accession>A0A4Y2PUS6</accession>
<dbReference type="Proteomes" id="UP000499080">
    <property type="component" value="Unassembled WGS sequence"/>
</dbReference>
<reference evidence="1 2" key="1">
    <citation type="journal article" date="2019" name="Sci. Rep.">
        <title>Orb-weaving spider Araneus ventricosus genome elucidates the spidroin gene catalogue.</title>
        <authorList>
            <person name="Kono N."/>
            <person name="Nakamura H."/>
            <person name="Ohtoshi R."/>
            <person name="Moran D.A.P."/>
            <person name="Shinohara A."/>
            <person name="Yoshida Y."/>
            <person name="Fujiwara M."/>
            <person name="Mori M."/>
            <person name="Tomita M."/>
            <person name="Arakawa K."/>
        </authorList>
    </citation>
    <scope>NUCLEOTIDE SEQUENCE [LARGE SCALE GENOMIC DNA]</scope>
</reference>
<evidence type="ECO:0000313" key="1">
    <source>
        <dbReference type="EMBL" id="GBN54991.1"/>
    </source>
</evidence>
<organism evidence="1 2">
    <name type="scientific">Araneus ventricosus</name>
    <name type="common">Orbweaver spider</name>
    <name type="synonym">Epeira ventricosa</name>
    <dbReference type="NCBI Taxonomy" id="182803"/>
    <lineage>
        <taxon>Eukaryota</taxon>
        <taxon>Metazoa</taxon>
        <taxon>Ecdysozoa</taxon>
        <taxon>Arthropoda</taxon>
        <taxon>Chelicerata</taxon>
        <taxon>Arachnida</taxon>
        <taxon>Araneae</taxon>
        <taxon>Araneomorphae</taxon>
        <taxon>Entelegynae</taxon>
        <taxon>Araneoidea</taxon>
        <taxon>Araneidae</taxon>
        <taxon>Araneus</taxon>
    </lineage>
</organism>
<sequence length="116" mass="13266">MRVKFGTNSVERLTVCRSVNSWVCERDNAETQQDRQMKFGTRARNCTFVPNFLLNWPKERGPSACSILFTGLRKGSGGQVVRSRLRGRKFQGSRPVSTEDRCVWGVLHIQSYVRGK</sequence>
<dbReference type="EMBL" id="BGPR01012193">
    <property type="protein sequence ID" value="GBN54991.1"/>
    <property type="molecule type" value="Genomic_DNA"/>
</dbReference>
<keyword evidence="2" id="KW-1185">Reference proteome</keyword>
<name>A0A4Y2PUS6_ARAVE</name>
<dbReference type="AlphaFoldDB" id="A0A4Y2PUS6"/>
<evidence type="ECO:0000313" key="2">
    <source>
        <dbReference type="Proteomes" id="UP000499080"/>
    </source>
</evidence>
<comment type="caution">
    <text evidence="1">The sequence shown here is derived from an EMBL/GenBank/DDBJ whole genome shotgun (WGS) entry which is preliminary data.</text>
</comment>